<accession>A0A0G1JA98</accession>
<dbReference type="SMART" id="SM00382">
    <property type="entry name" value="AAA"/>
    <property type="match status" value="1"/>
</dbReference>
<dbReference type="InterPro" id="IPR025420">
    <property type="entry name" value="DUF4143"/>
</dbReference>
<dbReference type="InterPro" id="IPR041682">
    <property type="entry name" value="AAA_14"/>
</dbReference>
<dbReference type="GO" id="GO:0003677">
    <property type="term" value="F:DNA binding"/>
    <property type="evidence" value="ECO:0007669"/>
    <property type="project" value="UniProtKB-KW"/>
</dbReference>
<dbReference type="EMBL" id="LCJB01000085">
    <property type="protein sequence ID" value="KKT68195.1"/>
    <property type="molecule type" value="Genomic_DNA"/>
</dbReference>
<dbReference type="InterPro" id="IPR003593">
    <property type="entry name" value="AAA+_ATPase"/>
</dbReference>
<dbReference type="PANTHER" id="PTHR43566">
    <property type="entry name" value="CONSERVED PROTEIN"/>
    <property type="match status" value="1"/>
</dbReference>
<dbReference type="Pfam" id="PF13173">
    <property type="entry name" value="AAA_14"/>
    <property type="match status" value="1"/>
</dbReference>
<keyword evidence="1" id="KW-0238">DNA-binding</keyword>
<evidence type="ECO:0000256" key="1">
    <source>
        <dbReference type="ARBA" id="ARBA00023125"/>
    </source>
</evidence>
<dbReference type="Pfam" id="PF13635">
    <property type="entry name" value="DUF4143"/>
    <property type="match status" value="1"/>
</dbReference>
<proteinExistence type="predicted"/>
<dbReference type="PANTHER" id="PTHR43566:SF1">
    <property type="entry name" value="AAA+ ATPASE DOMAIN-CONTAINING PROTEIN"/>
    <property type="match status" value="1"/>
</dbReference>
<dbReference type="Proteomes" id="UP000034154">
    <property type="component" value="Unassembled WGS sequence"/>
</dbReference>
<dbReference type="InterPro" id="IPR027417">
    <property type="entry name" value="P-loop_NTPase"/>
</dbReference>
<dbReference type="AlphaFoldDB" id="A0A0G1JA98"/>
<evidence type="ECO:0000313" key="4">
    <source>
        <dbReference type="Proteomes" id="UP000034154"/>
    </source>
</evidence>
<name>A0A0G1JA98_9BACT</name>
<feature type="domain" description="AAA+ ATPase" evidence="2">
    <location>
        <begin position="15"/>
        <end position="121"/>
    </location>
</feature>
<dbReference type="PATRIC" id="fig|1619000.3.peg.1043"/>
<gene>
    <name evidence="3" type="ORF">UW63_C0085G0004</name>
</gene>
<dbReference type="InterPro" id="IPR036390">
    <property type="entry name" value="WH_DNA-bd_sf"/>
</dbReference>
<dbReference type="Gene3D" id="1.10.10.10">
    <property type="entry name" value="Winged helix-like DNA-binding domain superfamily/Winged helix DNA-binding domain"/>
    <property type="match status" value="1"/>
</dbReference>
<reference evidence="3 4" key="1">
    <citation type="journal article" date="2015" name="Nature">
        <title>rRNA introns, odd ribosomes, and small enigmatic genomes across a large radiation of phyla.</title>
        <authorList>
            <person name="Brown C.T."/>
            <person name="Hug L.A."/>
            <person name="Thomas B.C."/>
            <person name="Sharon I."/>
            <person name="Castelle C.J."/>
            <person name="Singh A."/>
            <person name="Wilkins M.J."/>
            <person name="Williams K.H."/>
            <person name="Banfield J.F."/>
        </authorList>
    </citation>
    <scope>NUCLEOTIDE SEQUENCE [LARGE SCALE GENOMIC DNA]</scope>
</reference>
<dbReference type="InterPro" id="IPR036388">
    <property type="entry name" value="WH-like_DNA-bd_sf"/>
</dbReference>
<dbReference type="Gene3D" id="3.40.50.300">
    <property type="entry name" value="P-loop containing nucleotide triphosphate hydrolases"/>
    <property type="match status" value="1"/>
</dbReference>
<protein>
    <recommendedName>
        <fullName evidence="2">AAA+ ATPase domain-containing protein</fullName>
    </recommendedName>
</protein>
<dbReference type="SUPFAM" id="SSF52540">
    <property type="entry name" value="P-loop containing nucleoside triphosphate hydrolases"/>
    <property type="match status" value="1"/>
</dbReference>
<organism evidence="3 4">
    <name type="scientific">Candidatus Uhrbacteria bacterium GW2011_GWF2_44_350</name>
    <dbReference type="NCBI Taxonomy" id="1619000"/>
    <lineage>
        <taxon>Bacteria</taxon>
        <taxon>Candidatus Uhriibacteriota</taxon>
    </lineage>
</organism>
<sequence length="377" mass="43563">MIKRYFDNLEDYVKNGKVLVIFGPRRVGKTTLLKQYLSKFDTSKKYKLDSGDNILTQQVLSSQVFSDILEYVSGYDLIAIDEAQQIPNIGMGLKIIVDQKPEIKAVATGSSSFDLANKVGEPLTGRKTTLTLYPIAQMELTKEYNNFELKEKLPDFLVFGSYPEVVLAESKKEKIEILNEIVSSYLFKDILALENIRNPNTLIKLLKLLAFQIGKPVSVGELAVQLGLSSRTVEKYLDLLEKTFIIKTIGGFSRNLRKEISKKNKYYFLDNGIRNAVIGQFNNLEDRNDIGEIWENFLVAERIKRNAYLENYFNCYFWRNYDQKEIDWIEEGDGKIFGYEIKWKKDKFVIPKNFTEAYPEAKVKVINQDNYLDFVAK</sequence>
<comment type="caution">
    <text evidence="3">The sequence shown here is derived from an EMBL/GenBank/DDBJ whole genome shotgun (WGS) entry which is preliminary data.</text>
</comment>
<evidence type="ECO:0000313" key="3">
    <source>
        <dbReference type="EMBL" id="KKT68195.1"/>
    </source>
</evidence>
<dbReference type="SUPFAM" id="SSF46785">
    <property type="entry name" value="Winged helix' DNA-binding domain"/>
    <property type="match status" value="1"/>
</dbReference>
<evidence type="ECO:0000259" key="2">
    <source>
        <dbReference type="SMART" id="SM00382"/>
    </source>
</evidence>